<feature type="region of interest" description="Disordered" evidence="1">
    <location>
        <begin position="32"/>
        <end position="65"/>
    </location>
</feature>
<evidence type="ECO:0000313" key="3">
    <source>
        <dbReference type="EMBL" id="GGN38630.1"/>
    </source>
</evidence>
<name>A0A917XLS2_9ACTN</name>
<protein>
    <recommendedName>
        <fullName evidence="5">Lipoprotein</fullName>
    </recommendedName>
</protein>
<evidence type="ECO:0000256" key="2">
    <source>
        <dbReference type="SAM" id="SignalP"/>
    </source>
</evidence>
<evidence type="ECO:0000313" key="4">
    <source>
        <dbReference type="Proteomes" id="UP000653411"/>
    </source>
</evidence>
<evidence type="ECO:0008006" key="5">
    <source>
        <dbReference type="Google" id="ProtNLM"/>
    </source>
</evidence>
<organism evidence="3 4">
    <name type="scientific">Streptomyces fuscichromogenes</name>
    <dbReference type="NCBI Taxonomy" id="1324013"/>
    <lineage>
        <taxon>Bacteria</taxon>
        <taxon>Bacillati</taxon>
        <taxon>Actinomycetota</taxon>
        <taxon>Actinomycetes</taxon>
        <taxon>Kitasatosporales</taxon>
        <taxon>Streptomycetaceae</taxon>
        <taxon>Streptomyces</taxon>
    </lineage>
</organism>
<evidence type="ECO:0000256" key="1">
    <source>
        <dbReference type="SAM" id="MobiDB-lite"/>
    </source>
</evidence>
<reference evidence="3" key="2">
    <citation type="submission" date="2020-09" db="EMBL/GenBank/DDBJ databases">
        <authorList>
            <person name="Sun Q."/>
            <person name="Zhou Y."/>
        </authorList>
    </citation>
    <scope>NUCLEOTIDE SEQUENCE</scope>
    <source>
        <strain evidence="3">CGMCC 4.7110</strain>
    </source>
</reference>
<dbReference type="EMBL" id="BMML01000028">
    <property type="protein sequence ID" value="GGN38630.1"/>
    <property type="molecule type" value="Genomic_DNA"/>
</dbReference>
<dbReference type="RefSeq" id="WP_189268227.1">
    <property type="nucleotide sequence ID" value="NZ_BMML01000028.1"/>
</dbReference>
<dbReference type="PROSITE" id="PS51257">
    <property type="entry name" value="PROKAR_LIPOPROTEIN"/>
    <property type="match status" value="1"/>
</dbReference>
<dbReference type="AlphaFoldDB" id="A0A917XLS2"/>
<keyword evidence="4" id="KW-1185">Reference proteome</keyword>
<gene>
    <name evidence="3" type="ORF">GCM10011578_084210</name>
</gene>
<keyword evidence="2" id="KW-0732">Signal</keyword>
<reference evidence="3" key="1">
    <citation type="journal article" date="2014" name="Int. J. Syst. Evol. Microbiol.">
        <title>Complete genome sequence of Corynebacterium casei LMG S-19264T (=DSM 44701T), isolated from a smear-ripened cheese.</title>
        <authorList>
            <consortium name="US DOE Joint Genome Institute (JGI-PGF)"/>
            <person name="Walter F."/>
            <person name="Albersmeier A."/>
            <person name="Kalinowski J."/>
            <person name="Ruckert C."/>
        </authorList>
    </citation>
    <scope>NUCLEOTIDE SEQUENCE</scope>
    <source>
        <strain evidence="3">CGMCC 4.7110</strain>
    </source>
</reference>
<sequence length="220" mass="22801">MTRRFRLLTTATAGATAALLLAGCGGGGSGSSKSNDKIAGADTGASTSASPSASPTASSGSGPKITLPSDVKLTFEGGHTGDAAKDAVLADNAEMMRAVDASIAGTDPKGEGIAYYTTGKALEASLTWVAQWKKANVTITGDIRYYDREVTLKSKAAAILTFCGDESKGFSKDKKTNKINKTPVTKNSYVTYNTRLDKNSDGVWQTSQIISTRGAARCQP</sequence>
<feature type="compositionally biased region" description="Low complexity" evidence="1">
    <location>
        <begin position="40"/>
        <end position="63"/>
    </location>
</feature>
<dbReference type="Proteomes" id="UP000653411">
    <property type="component" value="Unassembled WGS sequence"/>
</dbReference>
<feature type="signal peptide" evidence="2">
    <location>
        <begin position="1"/>
        <end position="22"/>
    </location>
</feature>
<feature type="chain" id="PRO_5038657600" description="Lipoprotein" evidence="2">
    <location>
        <begin position="23"/>
        <end position="220"/>
    </location>
</feature>
<accession>A0A917XLS2</accession>
<proteinExistence type="predicted"/>
<comment type="caution">
    <text evidence="3">The sequence shown here is derived from an EMBL/GenBank/DDBJ whole genome shotgun (WGS) entry which is preliminary data.</text>
</comment>